<comment type="caution">
    <text evidence="5">The sequence shown here is derived from an EMBL/GenBank/DDBJ whole genome shotgun (WGS) entry which is preliminary data.</text>
</comment>
<feature type="transmembrane region" description="Helical" evidence="3">
    <location>
        <begin position="17"/>
        <end position="34"/>
    </location>
</feature>
<accession>A0AAN7V7B1</accession>
<dbReference type="GO" id="GO:0008146">
    <property type="term" value="F:sulfotransferase activity"/>
    <property type="evidence" value="ECO:0007669"/>
    <property type="project" value="InterPro"/>
</dbReference>
<feature type="domain" description="Sulfotransferase" evidence="4">
    <location>
        <begin position="70"/>
        <end position="195"/>
    </location>
</feature>
<evidence type="ECO:0000256" key="1">
    <source>
        <dbReference type="ARBA" id="ARBA00005771"/>
    </source>
</evidence>
<evidence type="ECO:0000256" key="2">
    <source>
        <dbReference type="ARBA" id="ARBA00022679"/>
    </source>
</evidence>
<dbReference type="Gene3D" id="3.40.50.300">
    <property type="entry name" value="P-loop containing nucleotide triphosphate hydrolases"/>
    <property type="match status" value="1"/>
</dbReference>
<evidence type="ECO:0000256" key="3">
    <source>
        <dbReference type="SAM" id="Phobius"/>
    </source>
</evidence>
<dbReference type="InterPro" id="IPR027417">
    <property type="entry name" value="P-loop_NTPase"/>
</dbReference>
<gene>
    <name evidence="5" type="ORF">RI129_012459</name>
</gene>
<dbReference type="Pfam" id="PF00685">
    <property type="entry name" value="Sulfotransfer_1"/>
    <property type="match status" value="1"/>
</dbReference>
<feature type="transmembrane region" description="Helical" evidence="3">
    <location>
        <begin position="54"/>
        <end position="77"/>
    </location>
</feature>
<dbReference type="EMBL" id="JAVRBK010000010">
    <property type="protein sequence ID" value="KAK5638164.1"/>
    <property type="molecule type" value="Genomic_DNA"/>
</dbReference>
<protein>
    <recommendedName>
        <fullName evidence="4">Sulfotransferase domain-containing protein</fullName>
    </recommendedName>
</protein>
<keyword evidence="3" id="KW-0812">Transmembrane</keyword>
<proteinExistence type="inferred from homology"/>
<dbReference type="InterPro" id="IPR000863">
    <property type="entry name" value="Sulfotransferase_dom"/>
</dbReference>
<evidence type="ECO:0000313" key="6">
    <source>
        <dbReference type="Proteomes" id="UP001329430"/>
    </source>
</evidence>
<sequence length="208" mass="25084">MTTSLWFLFQDRVIKNLYLLLFYNNYLIIGTTWTQEMVWLLKNDLDYEGAKTNIWYEFLQIFYICLNIVVVLYGPYWKNVLGYWNMRHLPNLLILRYEEMIKDLKSIIQRTCVFLEVNPLTEEQLERLCTHLSFNSMKNNSAVNYEKVINDRKQYDPTVDRGFIRSGKVGGYKEEMSPELINKFDEWIKKNIENTDFNENYAYFGHVE</sequence>
<comment type="similarity">
    <text evidence="1">Belongs to the sulfotransferase 1 family.</text>
</comment>
<dbReference type="SUPFAM" id="SSF52540">
    <property type="entry name" value="P-loop containing nucleoside triphosphate hydrolases"/>
    <property type="match status" value="1"/>
</dbReference>
<reference evidence="5 6" key="1">
    <citation type="journal article" date="2024" name="Insects">
        <title>An Improved Chromosome-Level Genome Assembly of the Firefly Pyrocoelia pectoralis.</title>
        <authorList>
            <person name="Fu X."/>
            <person name="Meyer-Rochow V.B."/>
            <person name="Ballantyne L."/>
            <person name="Zhu X."/>
        </authorList>
    </citation>
    <scope>NUCLEOTIDE SEQUENCE [LARGE SCALE GENOMIC DNA]</scope>
    <source>
        <strain evidence="5">XCY_ONT2</strain>
    </source>
</reference>
<dbReference type="Proteomes" id="UP001329430">
    <property type="component" value="Chromosome 10"/>
</dbReference>
<keyword evidence="3" id="KW-1133">Transmembrane helix</keyword>
<dbReference type="AlphaFoldDB" id="A0AAN7V7B1"/>
<organism evidence="5 6">
    <name type="scientific">Pyrocoelia pectoralis</name>
    <dbReference type="NCBI Taxonomy" id="417401"/>
    <lineage>
        <taxon>Eukaryota</taxon>
        <taxon>Metazoa</taxon>
        <taxon>Ecdysozoa</taxon>
        <taxon>Arthropoda</taxon>
        <taxon>Hexapoda</taxon>
        <taxon>Insecta</taxon>
        <taxon>Pterygota</taxon>
        <taxon>Neoptera</taxon>
        <taxon>Endopterygota</taxon>
        <taxon>Coleoptera</taxon>
        <taxon>Polyphaga</taxon>
        <taxon>Elateriformia</taxon>
        <taxon>Elateroidea</taxon>
        <taxon>Lampyridae</taxon>
        <taxon>Lampyrinae</taxon>
        <taxon>Pyrocoelia</taxon>
    </lineage>
</organism>
<keyword evidence="2" id="KW-0808">Transferase</keyword>
<evidence type="ECO:0000313" key="5">
    <source>
        <dbReference type="EMBL" id="KAK5638164.1"/>
    </source>
</evidence>
<evidence type="ECO:0000259" key="4">
    <source>
        <dbReference type="Pfam" id="PF00685"/>
    </source>
</evidence>
<keyword evidence="6" id="KW-1185">Reference proteome</keyword>
<keyword evidence="3" id="KW-0472">Membrane</keyword>
<name>A0AAN7V7B1_9COLE</name>
<dbReference type="PANTHER" id="PTHR11783">
    <property type="entry name" value="SULFOTRANSFERASE SULT"/>
    <property type="match status" value="1"/>
</dbReference>